<dbReference type="RefSeq" id="XP_025556843.1">
    <property type="nucleotide sequence ID" value="XM_025696611.1"/>
</dbReference>
<feature type="chain" id="PRO_5017486413" evidence="2">
    <location>
        <begin position="21"/>
        <end position="181"/>
    </location>
</feature>
<evidence type="ECO:0000256" key="2">
    <source>
        <dbReference type="SAM" id="SignalP"/>
    </source>
</evidence>
<feature type="region of interest" description="Disordered" evidence="1">
    <location>
        <begin position="81"/>
        <end position="102"/>
    </location>
</feature>
<dbReference type="GeneID" id="37200900"/>
<dbReference type="EMBL" id="KZ824267">
    <property type="protein sequence ID" value="RAL17689.1"/>
    <property type="molecule type" value="Genomic_DNA"/>
</dbReference>
<keyword evidence="2" id="KW-0732">Signal</keyword>
<dbReference type="VEuPathDB" id="FungiDB:BO97DRAFT_419922"/>
<proteinExistence type="predicted"/>
<accession>A0A395ICY4</accession>
<keyword evidence="4" id="KW-1185">Reference proteome</keyword>
<reference evidence="3 4" key="1">
    <citation type="submission" date="2018-02" db="EMBL/GenBank/DDBJ databases">
        <title>The genomes of Aspergillus section Nigri reveals drivers in fungal speciation.</title>
        <authorList>
            <consortium name="DOE Joint Genome Institute"/>
            <person name="Vesth T.C."/>
            <person name="Nybo J."/>
            <person name="Theobald S."/>
            <person name="Brandl J."/>
            <person name="Frisvad J.C."/>
            <person name="Nielsen K.F."/>
            <person name="Lyhne E.K."/>
            <person name="Kogle M.E."/>
            <person name="Kuo A."/>
            <person name="Riley R."/>
            <person name="Clum A."/>
            <person name="Nolan M."/>
            <person name="Lipzen A."/>
            <person name="Salamov A."/>
            <person name="Henrissat B."/>
            <person name="Wiebenga A."/>
            <person name="De vries R.P."/>
            <person name="Grigoriev I.V."/>
            <person name="Mortensen U.H."/>
            <person name="Andersen M.R."/>
            <person name="Baker S.E."/>
        </authorList>
    </citation>
    <scope>NUCLEOTIDE SEQUENCE [LARGE SCALE GENOMIC DNA]</scope>
    <source>
        <strain evidence="3 4">CBS 101889</strain>
    </source>
</reference>
<evidence type="ECO:0000313" key="4">
    <source>
        <dbReference type="Proteomes" id="UP000248961"/>
    </source>
</evidence>
<feature type="compositionally biased region" description="Acidic residues" evidence="1">
    <location>
        <begin position="114"/>
        <end position="127"/>
    </location>
</feature>
<organism evidence="3 4">
    <name type="scientific">Aspergillus homomorphus (strain CBS 101889)</name>
    <dbReference type="NCBI Taxonomy" id="1450537"/>
    <lineage>
        <taxon>Eukaryota</taxon>
        <taxon>Fungi</taxon>
        <taxon>Dikarya</taxon>
        <taxon>Ascomycota</taxon>
        <taxon>Pezizomycotina</taxon>
        <taxon>Eurotiomycetes</taxon>
        <taxon>Eurotiomycetidae</taxon>
        <taxon>Eurotiales</taxon>
        <taxon>Aspergillaceae</taxon>
        <taxon>Aspergillus</taxon>
        <taxon>Aspergillus subgen. Circumdati</taxon>
    </lineage>
</organism>
<feature type="compositionally biased region" description="Polar residues" evidence="1">
    <location>
        <begin position="136"/>
        <end position="145"/>
    </location>
</feature>
<dbReference type="OrthoDB" id="4504483at2759"/>
<gene>
    <name evidence="3" type="ORF">BO97DRAFT_419922</name>
</gene>
<name>A0A395ICY4_ASPHC</name>
<evidence type="ECO:0000313" key="3">
    <source>
        <dbReference type="EMBL" id="RAL17689.1"/>
    </source>
</evidence>
<protein>
    <submittedName>
        <fullName evidence="3">Uncharacterized protein</fullName>
    </submittedName>
</protein>
<evidence type="ECO:0000256" key="1">
    <source>
        <dbReference type="SAM" id="MobiDB-lite"/>
    </source>
</evidence>
<sequence length="181" mass="20115">MKLHFLSFWVFALLVTLVTSTAISTRCNCDLAKDNTDDDNISYETTLAYFKCLHRCTGHASVKKALNGYLRLYTRDNVDSELDTSSAPVTHIDPIDDSTNEANTEEGLTLIDDYENDEEGPSAETSDDTVPPTPKNKATATNDGEMSTLDRKCHRRCRRHRDCCHTDICYSGVCLGPGKSP</sequence>
<dbReference type="Proteomes" id="UP000248961">
    <property type="component" value="Unassembled WGS sequence"/>
</dbReference>
<feature type="region of interest" description="Disordered" evidence="1">
    <location>
        <begin position="114"/>
        <end position="145"/>
    </location>
</feature>
<dbReference type="AlphaFoldDB" id="A0A395ICY4"/>
<feature type="signal peptide" evidence="2">
    <location>
        <begin position="1"/>
        <end position="20"/>
    </location>
</feature>